<name>A0AA41Y7W0_9BACT</name>
<comment type="caution">
    <text evidence="1">The sequence shown here is derived from an EMBL/GenBank/DDBJ whole genome shotgun (WGS) entry which is preliminary data.</text>
</comment>
<gene>
    <name evidence="1" type="ORF">N2K84_20195</name>
</gene>
<dbReference type="Proteomes" id="UP001163821">
    <property type="component" value="Unassembled WGS sequence"/>
</dbReference>
<sequence>MNKNQIDQKEMYDTVLSFLDSQSALWSSIAKVGEFKNEFSGVVTQIDDAQYAQQQAQVYLGKNKTQLKSTVAQKADILNDSIEAFALVTGNDQLASQMATTYSDLNRMRNADFIPAVKAIVAAAEENLEVLTTEYGVTAGQVDDLKADLDGFLAL</sequence>
<evidence type="ECO:0000313" key="1">
    <source>
        <dbReference type="EMBL" id="MCW0485061.1"/>
    </source>
</evidence>
<feature type="non-terminal residue" evidence="1">
    <location>
        <position position="155"/>
    </location>
</feature>
<proteinExistence type="predicted"/>
<evidence type="ECO:0000313" key="2">
    <source>
        <dbReference type="Proteomes" id="UP001163821"/>
    </source>
</evidence>
<accession>A0AA41Y7W0</accession>
<reference evidence="1" key="1">
    <citation type="submission" date="2022-10" db="EMBL/GenBank/DDBJ databases">
        <title>Gaoshiqiia sediminis gen. nov., sp. nov., isolated from coastal sediment.</title>
        <authorList>
            <person name="Yu W.X."/>
            <person name="Mu D.S."/>
            <person name="Du J.Z."/>
            <person name="Liang Y.Q."/>
        </authorList>
    </citation>
    <scope>NUCLEOTIDE SEQUENCE</scope>
    <source>
        <strain evidence="1">A06</strain>
    </source>
</reference>
<dbReference type="AlphaFoldDB" id="A0AA41Y7W0"/>
<dbReference type="EMBL" id="JAPAAF010000112">
    <property type="protein sequence ID" value="MCW0485061.1"/>
    <property type="molecule type" value="Genomic_DNA"/>
</dbReference>
<organism evidence="1 2">
    <name type="scientific">Gaoshiqia sediminis</name>
    <dbReference type="NCBI Taxonomy" id="2986998"/>
    <lineage>
        <taxon>Bacteria</taxon>
        <taxon>Pseudomonadati</taxon>
        <taxon>Bacteroidota</taxon>
        <taxon>Bacteroidia</taxon>
        <taxon>Marinilabiliales</taxon>
        <taxon>Prolixibacteraceae</taxon>
        <taxon>Gaoshiqia</taxon>
    </lineage>
</organism>
<keyword evidence="2" id="KW-1185">Reference proteome</keyword>
<dbReference type="RefSeq" id="WP_282593646.1">
    <property type="nucleotide sequence ID" value="NZ_JAPAAF010000112.1"/>
</dbReference>
<protein>
    <submittedName>
        <fullName evidence="1">Uncharacterized protein</fullName>
    </submittedName>
</protein>